<reference evidence="1" key="2">
    <citation type="submission" date="2022-03" db="EMBL/GenBank/DDBJ databases">
        <title>Draft title - Genomic analysis of global carrot germplasm unveils the trajectory of domestication and the origin of high carotenoid orange carrot.</title>
        <authorList>
            <person name="Iorizzo M."/>
            <person name="Ellison S."/>
            <person name="Senalik D."/>
            <person name="Macko-Podgorni A."/>
            <person name="Grzebelus D."/>
            <person name="Bostan H."/>
            <person name="Rolling W."/>
            <person name="Curaba J."/>
            <person name="Simon P."/>
        </authorList>
    </citation>
    <scope>NUCLEOTIDE SEQUENCE</scope>
    <source>
        <tissue evidence="1">Leaf</tissue>
    </source>
</reference>
<proteinExistence type="predicted"/>
<gene>
    <name evidence="1" type="ORF">DCAR_0313658</name>
</gene>
<reference evidence="1" key="1">
    <citation type="journal article" date="2016" name="Nat. Genet.">
        <title>A high-quality carrot genome assembly provides new insights into carotenoid accumulation and asterid genome evolution.</title>
        <authorList>
            <person name="Iorizzo M."/>
            <person name="Ellison S."/>
            <person name="Senalik D."/>
            <person name="Zeng P."/>
            <person name="Satapoomin P."/>
            <person name="Huang J."/>
            <person name="Bowman M."/>
            <person name="Iovene M."/>
            <person name="Sanseverino W."/>
            <person name="Cavagnaro P."/>
            <person name="Yildiz M."/>
            <person name="Macko-Podgorni A."/>
            <person name="Moranska E."/>
            <person name="Grzebelus E."/>
            <person name="Grzebelus D."/>
            <person name="Ashrafi H."/>
            <person name="Zheng Z."/>
            <person name="Cheng S."/>
            <person name="Spooner D."/>
            <person name="Van Deynze A."/>
            <person name="Simon P."/>
        </authorList>
    </citation>
    <scope>NUCLEOTIDE SEQUENCE</scope>
    <source>
        <tissue evidence="1">Leaf</tissue>
    </source>
</reference>
<dbReference type="Proteomes" id="UP000077755">
    <property type="component" value="Chromosome 3"/>
</dbReference>
<sequence>MDNVFLYKQVVTCSCSELWLMEQCRSIH</sequence>
<dbReference type="EMBL" id="CP093345">
    <property type="protein sequence ID" value="WOG94364.1"/>
    <property type="molecule type" value="Genomic_DNA"/>
</dbReference>
<keyword evidence="2" id="KW-1185">Reference proteome</keyword>
<organism evidence="1 2">
    <name type="scientific">Daucus carota subsp. sativus</name>
    <name type="common">Carrot</name>
    <dbReference type="NCBI Taxonomy" id="79200"/>
    <lineage>
        <taxon>Eukaryota</taxon>
        <taxon>Viridiplantae</taxon>
        <taxon>Streptophyta</taxon>
        <taxon>Embryophyta</taxon>
        <taxon>Tracheophyta</taxon>
        <taxon>Spermatophyta</taxon>
        <taxon>Magnoliopsida</taxon>
        <taxon>eudicotyledons</taxon>
        <taxon>Gunneridae</taxon>
        <taxon>Pentapetalae</taxon>
        <taxon>asterids</taxon>
        <taxon>campanulids</taxon>
        <taxon>Apiales</taxon>
        <taxon>Apiaceae</taxon>
        <taxon>Apioideae</taxon>
        <taxon>Scandiceae</taxon>
        <taxon>Daucinae</taxon>
        <taxon>Daucus</taxon>
        <taxon>Daucus sect. Daucus</taxon>
    </lineage>
</organism>
<protein>
    <submittedName>
        <fullName evidence="1">Uncharacterized protein</fullName>
    </submittedName>
</protein>
<dbReference type="AlphaFoldDB" id="A0AAF1ATD5"/>
<evidence type="ECO:0000313" key="1">
    <source>
        <dbReference type="EMBL" id="WOG94364.1"/>
    </source>
</evidence>
<accession>A0AAF1ATD5</accession>
<name>A0AAF1ATD5_DAUCS</name>
<evidence type="ECO:0000313" key="2">
    <source>
        <dbReference type="Proteomes" id="UP000077755"/>
    </source>
</evidence>